<protein>
    <recommendedName>
        <fullName evidence="3">Methyltransferase</fullName>
    </recommendedName>
</protein>
<reference evidence="1 2" key="1">
    <citation type="submission" date="2023-03" db="EMBL/GenBank/DDBJ databases">
        <title>Altererythrobacter sp. CAU 1644 isolated from sand.</title>
        <authorList>
            <person name="Kim W."/>
        </authorList>
    </citation>
    <scope>NUCLEOTIDE SEQUENCE [LARGE SCALE GENOMIC DNA]</scope>
    <source>
        <strain evidence="1 2">CAU 1644</strain>
    </source>
</reference>
<dbReference type="EMBL" id="CP121106">
    <property type="protein sequence ID" value="WFL76452.1"/>
    <property type="molecule type" value="Genomic_DNA"/>
</dbReference>
<organism evidence="1 2">
    <name type="scientific">Altererythrobacter arenosus</name>
    <dbReference type="NCBI Taxonomy" id="3032592"/>
    <lineage>
        <taxon>Bacteria</taxon>
        <taxon>Pseudomonadati</taxon>
        <taxon>Pseudomonadota</taxon>
        <taxon>Alphaproteobacteria</taxon>
        <taxon>Sphingomonadales</taxon>
        <taxon>Erythrobacteraceae</taxon>
        <taxon>Altererythrobacter</taxon>
    </lineage>
</organism>
<evidence type="ECO:0000313" key="1">
    <source>
        <dbReference type="EMBL" id="WFL76452.1"/>
    </source>
</evidence>
<proteinExistence type="predicted"/>
<dbReference type="Proteomes" id="UP001215827">
    <property type="component" value="Chromosome"/>
</dbReference>
<dbReference type="RefSeq" id="WP_278015218.1">
    <property type="nucleotide sequence ID" value="NZ_CP121106.1"/>
</dbReference>
<evidence type="ECO:0008006" key="3">
    <source>
        <dbReference type="Google" id="ProtNLM"/>
    </source>
</evidence>
<evidence type="ECO:0000313" key="2">
    <source>
        <dbReference type="Proteomes" id="UP001215827"/>
    </source>
</evidence>
<gene>
    <name evidence="1" type="ORF">P7228_10630</name>
</gene>
<name>A0ABY8FN52_9SPHN</name>
<keyword evidence="2" id="KW-1185">Reference proteome</keyword>
<accession>A0ABY8FN52</accession>
<sequence length="99" mass="11498">MGQGGTVTALEPEQFYDEEVWNALKERHPDIKLESYRFEKLHRIDPADARKDFEEAGFVFEAESDMLANADDPRDISVFDPAIRGKTDRFVYRFRKPAS</sequence>